<gene>
    <name evidence="3" type="ORF">K505DRAFT_323040</name>
</gene>
<keyword evidence="4" id="KW-1185">Reference proteome</keyword>
<evidence type="ECO:0000313" key="3">
    <source>
        <dbReference type="EMBL" id="KAF2796774.1"/>
    </source>
</evidence>
<name>A0A6A6XKM3_9PLEO</name>
<dbReference type="GO" id="GO:0016491">
    <property type="term" value="F:oxidoreductase activity"/>
    <property type="evidence" value="ECO:0007669"/>
    <property type="project" value="UniProtKB-KW"/>
</dbReference>
<keyword evidence="2" id="KW-0560">Oxidoreductase</keyword>
<dbReference type="PANTHER" id="PTHR24320:SF154">
    <property type="entry name" value="OXIDOREDUCTASE, SHORT-CHAIN DEHYDROGENASE_REDUCTASE FAMILY (AFU_ORTHOLOGUE AFUA_2G04560)"/>
    <property type="match status" value="1"/>
</dbReference>
<dbReference type="Proteomes" id="UP000799757">
    <property type="component" value="Unassembled WGS sequence"/>
</dbReference>
<dbReference type="PANTHER" id="PTHR24320">
    <property type="entry name" value="RETINOL DEHYDROGENASE"/>
    <property type="match status" value="1"/>
</dbReference>
<dbReference type="EMBL" id="MU001822">
    <property type="protein sequence ID" value="KAF2796774.1"/>
    <property type="molecule type" value="Genomic_DNA"/>
</dbReference>
<dbReference type="Pfam" id="PF00106">
    <property type="entry name" value="adh_short"/>
    <property type="match status" value="1"/>
</dbReference>
<evidence type="ECO:0000256" key="1">
    <source>
        <dbReference type="ARBA" id="ARBA00006484"/>
    </source>
</evidence>
<evidence type="ECO:0000313" key="4">
    <source>
        <dbReference type="Proteomes" id="UP000799757"/>
    </source>
</evidence>
<dbReference type="OrthoDB" id="191139at2759"/>
<dbReference type="SUPFAM" id="SSF51735">
    <property type="entry name" value="NAD(P)-binding Rossmann-fold domains"/>
    <property type="match status" value="1"/>
</dbReference>
<accession>A0A6A6XKM3</accession>
<evidence type="ECO:0000256" key="2">
    <source>
        <dbReference type="ARBA" id="ARBA00023002"/>
    </source>
</evidence>
<comment type="similarity">
    <text evidence="1">Belongs to the short-chain dehydrogenases/reductases (SDR) family.</text>
</comment>
<dbReference type="InterPro" id="IPR002347">
    <property type="entry name" value="SDR_fam"/>
</dbReference>
<sequence>MVLKTTYNPDKDIPDLSGKVIFITGGTAGLGKETILVLAKHGPKAIYFTGRNAKAAEGVISEAKAVPGAGAISLEFIECDQTSLASVHTAAKKFLALSDRLDIFIANAGIMGGQPGVSKDGYEIQFAINYLSHALLTKLFLPLAEQTASSGGGDVRFIYLASVGFRYTPSGGIIFKDLKTPQTNLGIGMMPAKWYRYGQAKLAMVLQAIDIAGRHPLITTAALHPGTIHTGLITDQPTFDRWFLKFATLGKEIRPDQGSWNTCWAATAPLKGKYELVSGGIYEPVGVPLKGTSDSASVKLRDELRDWTEKALEQYS</sequence>
<dbReference type="InterPro" id="IPR036291">
    <property type="entry name" value="NAD(P)-bd_dom_sf"/>
</dbReference>
<proteinExistence type="inferred from homology"/>
<dbReference type="Gene3D" id="3.40.50.720">
    <property type="entry name" value="NAD(P)-binding Rossmann-like Domain"/>
    <property type="match status" value="1"/>
</dbReference>
<dbReference type="AlphaFoldDB" id="A0A6A6XKM3"/>
<reference evidence="3" key="1">
    <citation type="journal article" date="2020" name="Stud. Mycol.">
        <title>101 Dothideomycetes genomes: a test case for predicting lifestyles and emergence of pathogens.</title>
        <authorList>
            <person name="Haridas S."/>
            <person name="Albert R."/>
            <person name="Binder M."/>
            <person name="Bloem J."/>
            <person name="Labutti K."/>
            <person name="Salamov A."/>
            <person name="Andreopoulos B."/>
            <person name="Baker S."/>
            <person name="Barry K."/>
            <person name="Bills G."/>
            <person name="Bluhm B."/>
            <person name="Cannon C."/>
            <person name="Castanera R."/>
            <person name="Culley D."/>
            <person name="Daum C."/>
            <person name="Ezra D."/>
            <person name="Gonzalez J."/>
            <person name="Henrissat B."/>
            <person name="Kuo A."/>
            <person name="Liang C."/>
            <person name="Lipzen A."/>
            <person name="Lutzoni F."/>
            <person name="Magnuson J."/>
            <person name="Mondo S."/>
            <person name="Nolan M."/>
            <person name="Ohm R."/>
            <person name="Pangilinan J."/>
            <person name="Park H.-J."/>
            <person name="Ramirez L."/>
            <person name="Alfaro M."/>
            <person name="Sun H."/>
            <person name="Tritt A."/>
            <person name="Yoshinaga Y."/>
            <person name="Zwiers L.-H."/>
            <person name="Turgeon B."/>
            <person name="Goodwin S."/>
            <person name="Spatafora J."/>
            <person name="Crous P."/>
            <person name="Grigoriev I."/>
        </authorList>
    </citation>
    <scope>NUCLEOTIDE SEQUENCE</scope>
    <source>
        <strain evidence="3">CBS 109.77</strain>
    </source>
</reference>
<dbReference type="PRINTS" id="PR00081">
    <property type="entry name" value="GDHRDH"/>
</dbReference>
<organism evidence="3 4">
    <name type="scientific">Melanomma pulvis-pyrius CBS 109.77</name>
    <dbReference type="NCBI Taxonomy" id="1314802"/>
    <lineage>
        <taxon>Eukaryota</taxon>
        <taxon>Fungi</taxon>
        <taxon>Dikarya</taxon>
        <taxon>Ascomycota</taxon>
        <taxon>Pezizomycotina</taxon>
        <taxon>Dothideomycetes</taxon>
        <taxon>Pleosporomycetidae</taxon>
        <taxon>Pleosporales</taxon>
        <taxon>Melanommataceae</taxon>
        <taxon>Melanomma</taxon>
    </lineage>
</organism>
<protein>
    <submittedName>
        <fullName evidence="3">Oxidoreductase</fullName>
    </submittedName>
</protein>